<comment type="caution">
    <text evidence="2">The sequence shown here is derived from an EMBL/GenBank/DDBJ whole genome shotgun (WGS) entry which is preliminary data.</text>
</comment>
<dbReference type="EMBL" id="JAGGLU010000008">
    <property type="protein sequence ID" value="MBP2058366.1"/>
    <property type="molecule type" value="Genomic_DNA"/>
</dbReference>
<dbReference type="Proteomes" id="UP001519292">
    <property type="component" value="Unassembled WGS sequence"/>
</dbReference>
<feature type="transmembrane region" description="Helical" evidence="1">
    <location>
        <begin position="99"/>
        <end position="121"/>
    </location>
</feature>
<proteinExistence type="predicted"/>
<reference evidence="2 3" key="1">
    <citation type="submission" date="2021-03" db="EMBL/GenBank/DDBJ databases">
        <title>Genomic Encyclopedia of Type Strains, Phase IV (KMG-IV): sequencing the most valuable type-strain genomes for metagenomic binning, comparative biology and taxonomic classification.</title>
        <authorList>
            <person name="Goeker M."/>
        </authorList>
    </citation>
    <scope>NUCLEOTIDE SEQUENCE [LARGE SCALE GENOMIC DNA]</scope>
    <source>
        <strain evidence="2 3">DSM 101872</strain>
    </source>
</reference>
<accession>A0ABS4MGC0</accession>
<keyword evidence="3" id="KW-1185">Reference proteome</keyword>
<feature type="transmembrane region" description="Helical" evidence="1">
    <location>
        <begin position="12"/>
        <end position="31"/>
    </location>
</feature>
<evidence type="ECO:0000256" key="1">
    <source>
        <dbReference type="SAM" id="Phobius"/>
    </source>
</evidence>
<keyword evidence="1" id="KW-1133">Transmembrane helix</keyword>
<feature type="transmembrane region" description="Helical" evidence="1">
    <location>
        <begin position="159"/>
        <end position="186"/>
    </location>
</feature>
<feature type="transmembrane region" description="Helical" evidence="1">
    <location>
        <begin position="59"/>
        <end position="78"/>
    </location>
</feature>
<protein>
    <submittedName>
        <fullName evidence="2">Uncharacterized protein</fullName>
    </submittedName>
</protein>
<name>A0ABS4MGC0_9LACO</name>
<gene>
    <name evidence="2" type="ORF">J2Z60_001545</name>
</gene>
<organism evidence="2 3">
    <name type="scientific">Lactobacillus colini</name>
    <dbReference type="NCBI Taxonomy" id="1819254"/>
    <lineage>
        <taxon>Bacteria</taxon>
        <taxon>Bacillati</taxon>
        <taxon>Bacillota</taxon>
        <taxon>Bacilli</taxon>
        <taxon>Lactobacillales</taxon>
        <taxon>Lactobacillaceae</taxon>
        <taxon>Lactobacillus</taxon>
    </lineage>
</organism>
<evidence type="ECO:0000313" key="2">
    <source>
        <dbReference type="EMBL" id="MBP2058366.1"/>
    </source>
</evidence>
<sequence>MIFKIEMKRLFFRWQTIAAMLLGIIIVIIQVKTINHVNAFWYNNAFAHMIGYDNSGLGSQLYCLLLPLMCGLSGSSILEEDKKNSMMAAIIIRCDKRKYLKSTLLSSFLIGGIIGILPLVIEGIIYFSQYKVTTLPANPEFYLIDKEGWGYHLFSTNPLIFWFIYLGIIFIFSGFFSQLGLVSSYFPIYRGGRNRHCSFDCNFFFNSR</sequence>
<evidence type="ECO:0000313" key="3">
    <source>
        <dbReference type="Proteomes" id="UP001519292"/>
    </source>
</evidence>
<dbReference type="RefSeq" id="WP_209687103.1">
    <property type="nucleotide sequence ID" value="NZ_JAGGLU010000008.1"/>
</dbReference>
<keyword evidence="1" id="KW-0812">Transmembrane</keyword>
<keyword evidence="1" id="KW-0472">Membrane</keyword>